<sequence>MTSTNSVKPPVLNSILDYSNVKKLYDAESQSLLKNFLRYQSFKEMCEIFLVSEEASLLKFCEGITYNRVGFVWKIERKAKIVKALISKALEVFFNSLLSEINANSNIGA</sequence>
<gene>
    <name evidence="1" type="ORF">NAPIS_ORF00053</name>
</gene>
<evidence type="ECO:0000313" key="2">
    <source>
        <dbReference type="Proteomes" id="UP000053780"/>
    </source>
</evidence>
<dbReference type="EMBL" id="KE646857">
    <property type="protein sequence ID" value="EQB62368.1"/>
    <property type="molecule type" value="Genomic_DNA"/>
</dbReference>
<dbReference type="VEuPathDB" id="MicrosporidiaDB:NAPIS_ORF00053"/>
<dbReference type="Proteomes" id="UP000053780">
    <property type="component" value="Unassembled WGS sequence"/>
</dbReference>
<evidence type="ECO:0000313" key="1">
    <source>
        <dbReference type="EMBL" id="EQB62368.1"/>
    </source>
</evidence>
<dbReference type="AlphaFoldDB" id="T0LDJ0"/>
<dbReference type="HOGENOM" id="CLU_2184690_0_0_1"/>
<accession>T0LDJ0</accession>
<name>T0LDJ0_9MICR</name>
<protein>
    <submittedName>
        <fullName evidence="1">Uncharacterized protein</fullName>
    </submittedName>
</protein>
<keyword evidence="2" id="KW-1185">Reference proteome</keyword>
<reference evidence="1 2" key="1">
    <citation type="journal article" date="2013" name="BMC Genomics">
        <title>Genome sequencing and comparative genomics of honey bee microsporidia, Nosema apis reveal novel insights into host-parasite interactions.</title>
        <authorList>
            <person name="Chen Yp."/>
            <person name="Pettis J.S."/>
            <person name="Zhao Y."/>
            <person name="Liu X."/>
            <person name="Tallon L.J."/>
            <person name="Sadzewicz L.D."/>
            <person name="Li R."/>
            <person name="Zheng H."/>
            <person name="Huang S."/>
            <person name="Zhang X."/>
            <person name="Hamilton M.C."/>
            <person name="Pernal S.F."/>
            <person name="Melathopoulos A.P."/>
            <person name="Yan X."/>
            <person name="Evans J.D."/>
        </authorList>
    </citation>
    <scope>NUCLEOTIDE SEQUENCE [LARGE SCALE GENOMIC DNA]</scope>
    <source>
        <strain evidence="1 2">BRL 01</strain>
    </source>
</reference>
<organism evidence="1 2">
    <name type="scientific">Vairimorpha apis BRL 01</name>
    <dbReference type="NCBI Taxonomy" id="1037528"/>
    <lineage>
        <taxon>Eukaryota</taxon>
        <taxon>Fungi</taxon>
        <taxon>Fungi incertae sedis</taxon>
        <taxon>Microsporidia</taxon>
        <taxon>Nosematidae</taxon>
        <taxon>Vairimorpha</taxon>
    </lineage>
</organism>
<proteinExistence type="predicted"/>